<dbReference type="Pfam" id="PF00975">
    <property type="entry name" value="Thioesterase"/>
    <property type="match status" value="1"/>
</dbReference>
<dbReference type="RefSeq" id="WP_073491671.1">
    <property type="nucleotide sequence ID" value="NZ_MPOH02000006.1"/>
</dbReference>
<accession>A0A1V6MX95</accession>
<dbReference type="InterPro" id="IPR020802">
    <property type="entry name" value="TesA-like"/>
</dbReference>
<feature type="domain" description="Carrier" evidence="1">
    <location>
        <begin position="2"/>
        <end position="77"/>
    </location>
</feature>
<evidence type="ECO:0000313" key="3">
    <source>
        <dbReference type="Proteomes" id="UP000184286"/>
    </source>
</evidence>
<dbReference type="InterPro" id="IPR009081">
    <property type="entry name" value="PP-bd_ACP"/>
</dbReference>
<dbReference type="Gene3D" id="1.10.1200.10">
    <property type="entry name" value="ACP-like"/>
    <property type="match status" value="1"/>
</dbReference>
<comment type="caution">
    <text evidence="2">The sequence shown here is derived from an EMBL/GenBank/DDBJ whole genome shotgun (WGS) entry which is preliminary data.</text>
</comment>
<name>A0A1V6MX95_9ACTN</name>
<dbReference type="InterPro" id="IPR051338">
    <property type="entry name" value="NodU/CmcH_Carbamoyltrnsfr"/>
</dbReference>
<dbReference type="Gene3D" id="3.40.50.1820">
    <property type="entry name" value="alpha/beta hydrolase"/>
    <property type="match status" value="1"/>
</dbReference>
<protein>
    <recommendedName>
        <fullName evidence="1">Carrier domain-containing protein</fullName>
    </recommendedName>
</protein>
<dbReference type="AlphaFoldDB" id="A0A1V6MX95"/>
<dbReference type="STRING" id="114686.BM536_006235"/>
<organism evidence="2 3">
    <name type="scientific">Streptomyces phaeoluteigriseus</name>
    <dbReference type="NCBI Taxonomy" id="114686"/>
    <lineage>
        <taxon>Bacteria</taxon>
        <taxon>Bacillati</taxon>
        <taxon>Actinomycetota</taxon>
        <taxon>Actinomycetes</taxon>
        <taxon>Kitasatosporales</taxon>
        <taxon>Streptomycetaceae</taxon>
        <taxon>Streptomyces</taxon>
        <taxon>Streptomyces aurantiacus group</taxon>
    </lineage>
</organism>
<sequence length="595" mass="65637">MKSEDEVRATIRDLWSQVLENDELAGDTDFFAAGGSSLKSLILLTELNEAFETEFEIAELVDCRTIDRQFVAIWNRLHRGESATPHQQTVIVPLARANGQQDATIIAIHDVSGDVYGYTSLARELSGQADLHGIKLAHERFEAPRALSIAGLAEEYVAALESEFDGTRRFVLVGWSLGGLVGFEMAKLFEERGRPIERLVLVDSPYDLDLPSPDNAGAFTPEHERALLDEFTWLGDPPYPHGATVEEMWRAVRTRVDAPAKERLATELQDRFPLMARVIPHLASLNETEFICYVNRFRSVFRAGRNHRPEGTITAPIDLLTATRSRNFDPRWFTHTSATVRRQALDGDHFTILDRGSAPATARAILTPDTTAEVRHADSVTPHLGPQDDSATIERTLREFGDQVSWTRLPGDEVVDQVAELLTGKVVIGWFQGRAEHGSRTPGHRGILANPGFPDIEDVISTRIERSGQLRPFAPIVLESDAVKVFEMGRRAGSPYPTSVVPVRPEYHDVIPGATHADGTASVRTVNDEEAPRLASLLRRFSALTGVPCLITTSWDMAGEADVGSPGDALDCFLATEIDYLVLGDHLVTKRDGSA</sequence>
<gene>
    <name evidence="2" type="ORF">BM536_006235</name>
</gene>
<dbReference type="OrthoDB" id="9780777at2"/>
<dbReference type="InterPro" id="IPR001031">
    <property type="entry name" value="Thioesterase"/>
</dbReference>
<dbReference type="PANTHER" id="PTHR34847">
    <property type="entry name" value="NODULATION PROTEIN U"/>
    <property type="match status" value="1"/>
</dbReference>
<dbReference type="Pfam" id="PF16861">
    <property type="entry name" value="Carbam_trans_C"/>
    <property type="match status" value="1"/>
</dbReference>
<reference evidence="2 3" key="2">
    <citation type="submission" date="2017-02" db="EMBL/GenBank/DDBJ databases">
        <title>Draft genome sequence of Streptomyces phaeoluteigriseus type strain DSM41896.</title>
        <authorList>
            <person name="Salih T.S."/>
            <person name="Algora Gallardo L."/>
            <person name="Melo Santos T."/>
            <person name="Filgueira Martinez S."/>
            <person name="Herron P.R."/>
        </authorList>
    </citation>
    <scope>NUCLEOTIDE SEQUENCE [LARGE SCALE GENOMIC DNA]</scope>
    <source>
        <strain evidence="2 3">DSM 41896</strain>
    </source>
</reference>
<dbReference type="PROSITE" id="PS50075">
    <property type="entry name" value="CARRIER"/>
    <property type="match status" value="1"/>
</dbReference>
<dbReference type="EMBL" id="MPOH02000006">
    <property type="protein sequence ID" value="OQD56955.1"/>
    <property type="molecule type" value="Genomic_DNA"/>
</dbReference>
<dbReference type="PANTHER" id="PTHR34847:SF1">
    <property type="entry name" value="NODULATION PROTEIN U"/>
    <property type="match status" value="1"/>
</dbReference>
<evidence type="ECO:0000259" key="1">
    <source>
        <dbReference type="PROSITE" id="PS50075"/>
    </source>
</evidence>
<proteinExistence type="predicted"/>
<dbReference type="SUPFAM" id="SSF53474">
    <property type="entry name" value="alpha/beta-Hydrolases"/>
    <property type="match status" value="1"/>
</dbReference>
<dbReference type="InterPro" id="IPR036736">
    <property type="entry name" value="ACP-like_sf"/>
</dbReference>
<evidence type="ECO:0000313" key="2">
    <source>
        <dbReference type="EMBL" id="OQD56955.1"/>
    </source>
</evidence>
<dbReference type="SMART" id="SM00824">
    <property type="entry name" value="PKS_TE"/>
    <property type="match status" value="1"/>
</dbReference>
<reference evidence="3" key="1">
    <citation type="submission" date="2016-11" db="EMBL/GenBank/DDBJ databases">
        <authorList>
            <person name="Schniete J.K."/>
            <person name="Salih T."/>
            <person name="Algora Gallardo L."/>
            <person name="Martinez Fernandez S."/>
            <person name="Herron P.R."/>
        </authorList>
    </citation>
    <scope>NUCLEOTIDE SEQUENCE [LARGE SCALE GENOMIC DNA]</scope>
    <source>
        <strain evidence="3">DSM 41896</strain>
    </source>
</reference>
<dbReference type="SUPFAM" id="SSF47336">
    <property type="entry name" value="ACP-like"/>
    <property type="match status" value="1"/>
</dbReference>
<dbReference type="InterPro" id="IPR031730">
    <property type="entry name" value="Carbam_trans_C"/>
</dbReference>
<dbReference type="Gene3D" id="3.90.870.20">
    <property type="entry name" value="Carbamoyltransferase, C-terminal domain"/>
    <property type="match status" value="1"/>
</dbReference>
<dbReference type="Proteomes" id="UP000184286">
    <property type="component" value="Unassembled WGS sequence"/>
</dbReference>
<dbReference type="Pfam" id="PF00550">
    <property type="entry name" value="PP-binding"/>
    <property type="match status" value="1"/>
</dbReference>
<dbReference type="InterPro" id="IPR029058">
    <property type="entry name" value="AB_hydrolase_fold"/>
</dbReference>
<dbReference type="InterPro" id="IPR038152">
    <property type="entry name" value="Carbam_trans_C_sf"/>
</dbReference>